<comment type="caution">
    <text evidence="6">The sequence shown here is derived from an EMBL/GenBank/DDBJ whole genome shotgun (WGS) entry which is preliminary data.</text>
</comment>
<evidence type="ECO:0000313" key="7">
    <source>
        <dbReference type="Proteomes" id="UP000615755"/>
    </source>
</evidence>
<dbReference type="EMBL" id="AQGV01000009">
    <property type="protein sequence ID" value="MBE0366506.1"/>
    <property type="molecule type" value="Genomic_DNA"/>
</dbReference>
<keyword evidence="7" id="KW-1185">Reference proteome</keyword>
<gene>
    <name evidence="6" type="ORF">PAUR_a3527</name>
</gene>
<keyword evidence="3" id="KW-0998">Cell outer membrane</keyword>
<dbReference type="InterPro" id="IPR006690">
    <property type="entry name" value="OMPA-like_CS"/>
</dbReference>
<sequence>MGAGLLSLSGCEMTQADKGASLGAAAGAILGKATGNHKNKRGFIGGAIGAIAGAAVGEYIDRQEAALNDSLAGSGVTIVREGNTMRLVMPSKITFSSNQATISADFYSTLNDIADVMHQYDKTRLIITGHTDSEGTTAFNQHLSEQRAETIKNYLLAQEIAAGRLQAVGMGEFSSIASNTTAHGRALNRRVEIEIKAK</sequence>
<protein>
    <recommendedName>
        <fullName evidence="5">OmpA-like domain-containing protein</fullName>
    </recommendedName>
</protein>
<dbReference type="PRINTS" id="PR01021">
    <property type="entry name" value="OMPADOMAIN"/>
</dbReference>
<dbReference type="PANTHER" id="PTHR30329">
    <property type="entry name" value="STATOR ELEMENT OF FLAGELLAR MOTOR COMPLEX"/>
    <property type="match status" value="1"/>
</dbReference>
<dbReference type="Pfam" id="PF00691">
    <property type="entry name" value="OmpA"/>
    <property type="match status" value="1"/>
</dbReference>
<dbReference type="InterPro" id="IPR039567">
    <property type="entry name" value="Gly-zipper"/>
</dbReference>
<dbReference type="InterPro" id="IPR006664">
    <property type="entry name" value="OMP_bac"/>
</dbReference>
<dbReference type="SUPFAM" id="SSF103088">
    <property type="entry name" value="OmpA-like"/>
    <property type="match status" value="1"/>
</dbReference>
<keyword evidence="2 4" id="KW-0472">Membrane</keyword>
<evidence type="ECO:0000313" key="6">
    <source>
        <dbReference type="EMBL" id="MBE0366506.1"/>
    </source>
</evidence>
<proteinExistence type="predicted"/>
<name>A0ABR9E689_9GAMM</name>
<dbReference type="InterPro" id="IPR050330">
    <property type="entry name" value="Bact_OuterMem_StrucFunc"/>
</dbReference>
<evidence type="ECO:0000256" key="4">
    <source>
        <dbReference type="PROSITE-ProRule" id="PRU00473"/>
    </source>
</evidence>
<dbReference type="PROSITE" id="PS01068">
    <property type="entry name" value="OMPA_1"/>
    <property type="match status" value="1"/>
</dbReference>
<dbReference type="Gene3D" id="3.30.1330.60">
    <property type="entry name" value="OmpA-like domain"/>
    <property type="match status" value="1"/>
</dbReference>
<dbReference type="Proteomes" id="UP000615755">
    <property type="component" value="Unassembled WGS sequence"/>
</dbReference>
<evidence type="ECO:0000256" key="2">
    <source>
        <dbReference type="ARBA" id="ARBA00023136"/>
    </source>
</evidence>
<comment type="subcellular location">
    <subcellularLocation>
        <location evidence="1">Cell outer membrane</location>
    </subcellularLocation>
</comment>
<dbReference type="PROSITE" id="PS51123">
    <property type="entry name" value="OMPA_2"/>
    <property type="match status" value="1"/>
</dbReference>
<evidence type="ECO:0000259" key="5">
    <source>
        <dbReference type="PROSITE" id="PS51123"/>
    </source>
</evidence>
<organism evidence="6 7">
    <name type="scientific">Pseudoalteromonas aurantia 208</name>
    <dbReference type="NCBI Taxonomy" id="1314867"/>
    <lineage>
        <taxon>Bacteria</taxon>
        <taxon>Pseudomonadati</taxon>
        <taxon>Pseudomonadota</taxon>
        <taxon>Gammaproteobacteria</taxon>
        <taxon>Alteromonadales</taxon>
        <taxon>Pseudoalteromonadaceae</taxon>
        <taxon>Pseudoalteromonas</taxon>
    </lineage>
</organism>
<dbReference type="Pfam" id="PF13488">
    <property type="entry name" value="Gly-zipper_Omp"/>
    <property type="match status" value="1"/>
</dbReference>
<dbReference type="InterPro" id="IPR036737">
    <property type="entry name" value="OmpA-like_sf"/>
</dbReference>
<dbReference type="InterPro" id="IPR006665">
    <property type="entry name" value="OmpA-like"/>
</dbReference>
<evidence type="ECO:0000256" key="1">
    <source>
        <dbReference type="ARBA" id="ARBA00004442"/>
    </source>
</evidence>
<dbReference type="PANTHER" id="PTHR30329:SF21">
    <property type="entry name" value="LIPOPROTEIN YIAD-RELATED"/>
    <property type="match status" value="1"/>
</dbReference>
<accession>A0ABR9E689</accession>
<feature type="domain" description="OmpA-like" evidence="5">
    <location>
        <begin position="82"/>
        <end position="198"/>
    </location>
</feature>
<evidence type="ECO:0000256" key="3">
    <source>
        <dbReference type="ARBA" id="ARBA00023237"/>
    </source>
</evidence>
<dbReference type="CDD" id="cd07185">
    <property type="entry name" value="OmpA_C-like"/>
    <property type="match status" value="1"/>
</dbReference>
<reference evidence="6 7" key="1">
    <citation type="submission" date="2015-03" db="EMBL/GenBank/DDBJ databases">
        <title>Genome sequence of Pseudoalteromonas aurantia.</title>
        <authorList>
            <person name="Xie B.-B."/>
            <person name="Rong J.-C."/>
            <person name="Qin Q.-L."/>
            <person name="Zhang Y.-Z."/>
        </authorList>
    </citation>
    <scope>NUCLEOTIDE SEQUENCE [LARGE SCALE GENOMIC DNA]</scope>
    <source>
        <strain evidence="6 7">208</strain>
    </source>
</reference>